<feature type="domain" description="HTH lacI-type" evidence="4">
    <location>
        <begin position="6"/>
        <end position="60"/>
    </location>
</feature>
<dbReference type="SUPFAM" id="SSF53822">
    <property type="entry name" value="Periplasmic binding protein-like I"/>
    <property type="match status" value="1"/>
</dbReference>
<dbReference type="Gene3D" id="1.10.260.40">
    <property type="entry name" value="lambda repressor-like DNA-binding domains"/>
    <property type="match status" value="1"/>
</dbReference>
<sequence length="343" mass="37904">MKDEKPTSFDIAHLAGVSQPTVSRALRNSPLVSEETREKIQAIAKKLNYQVDINARNLRSKNTRTLALLLSEDPGTDDSLINPFFLSMLGSITRASARMGYDLLISFQQQGVNSHADYENAHRADGIIFLGYGDYITYVEKISHLDKMGAHFITWGPVLPDQLGHFIGCDNLNSAYLSIRHLTDLGHKKIAFLGIASEHRPEFNQRYQGYVKALLEAKLMVNPKLQIDADTSEEMGYEATMELLKSKLQFDAIFGASDLIAIGAIKALQENGLRIPEDVAVIGFDNIPTASFTNPPLTTVQQDTMLAGELLVENLLKLIRGEEVDSILMPAKLIIRDSCGASL</sequence>
<accession>A0A3B0SMP7</accession>
<dbReference type="CDD" id="cd06295">
    <property type="entry name" value="PBP1_CelR"/>
    <property type="match status" value="1"/>
</dbReference>
<dbReference type="InterPro" id="IPR010982">
    <property type="entry name" value="Lambda_DNA-bd_dom_sf"/>
</dbReference>
<keyword evidence="2" id="KW-0238">DNA-binding</keyword>
<evidence type="ECO:0000256" key="2">
    <source>
        <dbReference type="ARBA" id="ARBA00023125"/>
    </source>
</evidence>
<keyword evidence="3" id="KW-0804">Transcription</keyword>
<keyword evidence="1" id="KW-0805">Transcription regulation</keyword>
<reference evidence="5" key="1">
    <citation type="submission" date="2018-06" db="EMBL/GenBank/DDBJ databases">
        <authorList>
            <person name="Zhirakovskaya E."/>
        </authorList>
    </citation>
    <scope>NUCLEOTIDE SEQUENCE</scope>
</reference>
<protein>
    <submittedName>
        <fullName evidence="5">Transcriptional regulator of maltose utilization, LacI family</fullName>
    </submittedName>
</protein>
<dbReference type="Pfam" id="PF13377">
    <property type="entry name" value="Peripla_BP_3"/>
    <property type="match status" value="1"/>
</dbReference>
<dbReference type="AlphaFoldDB" id="A0A3B0SMP7"/>
<dbReference type="InterPro" id="IPR000843">
    <property type="entry name" value="HTH_LacI"/>
</dbReference>
<gene>
    <name evidence="5" type="ORF">MNBD_ALPHA01-1841</name>
</gene>
<dbReference type="PROSITE" id="PS50932">
    <property type="entry name" value="HTH_LACI_2"/>
    <property type="match status" value="1"/>
</dbReference>
<dbReference type="SMART" id="SM00354">
    <property type="entry name" value="HTH_LACI"/>
    <property type="match status" value="1"/>
</dbReference>
<dbReference type="PANTHER" id="PTHR30146:SF120">
    <property type="entry name" value="ALANINE RACEMASE"/>
    <property type="match status" value="1"/>
</dbReference>
<dbReference type="EMBL" id="UOEJ01000173">
    <property type="protein sequence ID" value="VAW03542.1"/>
    <property type="molecule type" value="Genomic_DNA"/>
</dbReference>
<evidence type="ECO:0000259" key="4">
    <source>
        <dbReference type="PROSITE" id="PS50932"/>
    </source>
</evidence>
<name>A0A3B0SMP7_9ZZZZ</name>
<dbReference type="InterPro" id="IPR046335">
    <property type="entry name" value="LacI/GalR-like_sensor"/>
</dbReference>
<organism evidence="5">
    <name type="scientific">hydrothermal vent metagenome</name>
    <dbReference type="NCBI Taxonomy" id="652676"/>
    <lineage>
        <taxon>unclassified sequences</taxon>
        <taxon>metagenomes</taxon>
        <taxon>ecological metagenomes</taxon>
    </lineage>
</organism>
<dbReference type="GO" id="GO:0000976">
    <property type="term" value="F:transcription cis-regulatory region binding"/>
    <property type="evidence" value="ECO:0007669"/>
    <property type="project" value="TreeGrafter"/>
</dbReference>
<dbReference type="PANTHER" id="PTHR30146">
    <property type="entry name" value="LACI-RELATED TRANSCRIPTIONAL REPRESSOR"/>
    <property type="match status" value="1"/>
</dbReference>
<evidence type="ECO:0000313" key="5">
    <source>
        <dbReference type="EMBL" id="VAW03542.1"/>
    </source>
</evidence>
<dbReference type="SUPFAM" id="SSF47413">
    <property type="entry name" value="lambda repressor-like DNA-binding domains"/>
    <property type="match status" value="1"/>
</dbReference>
<dbReference type="Pfam" id="PF00356">
    <property type="entry name" value="LacI"/>
    <property type="match status" value="1"/>
</dbReference>
<dbReference type="Gene3D" id="3.40.50.2300">
    <property type="match status" value="2"/>
</dbReference>
<proteinExistence type="predicted"/>
<evidence type="ECO:0000256" key="3">
    <source>
        <dbReference type="ARBA" id="ARBA00023163"/>
    </source>
</evidence>
<dbReference type="InterPro" id="IPR028082">
    <property type="entry name" value="Peripla_BP_I"/>
</dbReference>
<dbReference type="CDD" id="cd01392">
    <property type="entry name" value="HTH_LacI"/>
    <property type="match status" value="1"/>
</dbReference>
<dbReference type="GO" id="GO:0003700">
    <property type="term" value="F:DNA-binding transcription factor activity"/>
    <property type="evidence" value="ECO:0007669"/>
    <property type="project" value="TreeGrafter"/>
</dbReference>
<evidence type="ECO:0000256" key="1">
    <source>
        <dbReference type="ARBA" id="ARBA00023015"/>
    </source>
</evidence>